<sequence length="107" mass="12483">MLQNVAQNLVQRATLEKKERCYPAVCRHFELTKYADFIQQPNNLAILHDKSMTWPSIKLTEVKEQNICPGSATFTHTRADAMTWNDLCEYNCYTFIMAGLLQRQLNR</sequence>
<dbReference type="CTD" id="9945982"/>
<dbReference type="EMBL" id="JH712074">
    <property type="protein sequence ID" value="EFO19938.1"/>
    <property type="molecule type" value="Genomic_DNA"/>
</dbReference>
<name>A0A1S0TTK2_LOALO</name>
<dbReference type="KEGG" id="loa:LOAG_08556"/>
<dbReference type="GeneID" id="9945982"/>
<evidence type="ECO:0000313" key="1">
    <source>
        <dbReference type="EMBL" id="EFO19938.1"/>
    </source>
</evidence>
<proteinExistence type="predicted"/>
<accession>A0A1S0TTK2</accession>
<gene>
    <name evidence="1" type="ORF">LOAG_08556</name>
</gene>
<protein>
    <submittedName>
        <fullName evidence="1">Uncharacterized protein</fullName>
    </submittedName>
</protein>
<dbReference type="RefSeq" id="XP_003144134.1">
    <property type="nucleotide sequence ID" value="XM_003144086.1"/>
</dbReference>
<dbReference type="AlphaFoldDB" id="A0A1S0TTK2"/>
<reference evidence="1" key="1">
    <citation type="submission" date="2012-04" db="EMBL/GenBank/DDBJ databases">
        <title>The Genome Sequence of Loa loa.</title>
        <authorList>
            <consortium name="The Broad Institute Genome Sequencing Platform"/>
            <consortium name="Broad Institute Genome Sequencing Center for Infectious Disease"/>
            <person name="Nutman T.B."/>
            <person name="Fink D.L."/>
            <person name="Russ C."/>
            <person name="Young S."/>
            <person name="Zeng Q."/>
            <person name="Gargeya S."/>
            <person name="Alvarado L."/>
            <person name="Berlin A."/>
            <person name="Chapman S.B."/>
            <person name="Chen Z."/>
            <person name="Freedman E."/>
            <person name="Gellesch M."/>
            <person name="Goldberg J."/>
            <person name="Griggs A."/>
            <person name="Gujja S."/>
            <person name="Heilman E.R."/>
            <person name="Heiman D."/>
            <person name="Howarth C."/>
            <person name="Mehta T."/>
            <person name="Neiman D."/>
            <person name="Pearson M."/>
            <person name="Roberts A."/>
            <person name="Saif S."/>
            <person name="Shea T."/>
            <person name="Shenoy N."/>
            <person name="Sisk P."/>
            <person name="Stolte C."/>
            <person name="Sykes S."/>
            <person name="White J."/>
            <person name="Yandava C."/>
            <person name="Haas B."/>
            <person name="Henn M.R."/>
            <person name="Nusbaum C."/>
            <person name="Birren B."/>
        </authorList>
    </citation>
    <scope>NUCLEOTIDE SEQUENCE [LARGE SCALE GENOMIC DNA]</scope>
</reference>
<dbReference type="InParanoid" id="A0A1S0TTK2"/>
<organism evidence="1">
    <name type="scientific">Loa loa</name>
    <name type="common">Eye worm</name>
    <name type="synonym">Filaria loa</name>
    <dbReference type="NCBI Taxonomy" id="7209"/>
    <lineage>
        <taxon>Eukaryota</taxon>
        <taxon>Metazoa</taxon>
        <taxon>Ecdysozoa</taxon>
        <taxon>Nematoda</taxon>
        <taxon>Chromadorea</taxon>
        <taxon>Rhabditida</taxon>
        <taxon>Spirurina</taxon>
        <taxon>Spiruromorpha</taxon>
        <taxon>Filarioidea</taxon>
        <taxon>Onchocercidae</taxon>
        <taxon>Loa</taxon>
    </lineage>
</organism>